<dbReference type="Proteomes" id="UP000315017">
    <property type="component" value="Chromosome"/>
</dbReference>
<proteinExistence type="predicted"/>
<keyword evidence="2" id="KW-1185">Reference proteome</keyword>
<dbReference type="AlphaFoldDB" id="A0A517YD13"/>
<reference evidence="1 2" key="1">
    <citation type="submission" date="2019-02" db="EMBL/GenBank/DDBJ databases">
        <title>Deep-cultivation of Planctomycetes and their phenomic and genomic characterization uncovers novel biology.</title>
        <authorList>
            <person name="Wiegand S."/>
            <person name="Jogler M."/>
            <person name="Boedeker C."/>
            <person name="Pinto D."/>
            <person name="Vollmers J."/>
            <person name="Rivas-Marin E."/>
            <person name="Kohn T."/>
            <person name="Peeters S.H."/>
            <person name="Heuer A."/>
            <person name="Rast P."/>
            <person name="Oberbeckmann S."/>
            <person name="Bunk B."/>
            <person name="Jeske O."/>
            <person name="Meyerdierks A."/>
            <person name="Storesund J.E."/>
            <person name="Kallscheuer N."/>
            <person name="Luecker S."/>
            <person name="Lage O.M."/>
            <person name="Pohl T."/>
            <person name="Merkel B.J."/>
            <person name="Hornburger P."/>
            <person name="Mueller R.-W."/>
            <person name="Bruemmer F."/>
            <person name="Labrenz M."/>
            <person name="Spormann A.M."/>
            <person name="Op den Camp H."/>
            <person name="Overmann J."/>
            <person name="Amann R."/>
            <person name="Jetten M.S.M."/>
            <person name="Mascher T."/>
            <person name="Medema M.H."/>
            <person name="Devos D.P."/>
            <person name="Kaster A.-K."/>
            <person name="Ovreas L."/>
            <person name="Rohde M."/>
            <person name="Galperin M.Y."/>
            <person name="Jogler C."/>
        </authorList>
    </citation>
    <scope>NUCLEOTIDE SEQUENCE [LARGE SCALE GENOMIC DNA]</scope>
    <source>
        <strain evidence="1 2">ETA_A8</strain>
    </source>
</reference>
<protein>
    <submittedName>
        <fullName evidence="1">Uncharacterized protein</fullName>
    </submittedName>
</protein>
<sequence>MANTEIIGLGYRSCGWLLKIVDQAMNIIHTPSTFRNSVWDSACT</sequence>
<evidence type="ECO:0000313" key="1">
    <source>
        <dbReference type="EMBL" id="QDU28069.1"/>
    </source>
</evidence>
<dbReference type="EMBL" id="CP036274">
    <property type="protein sequence ID" value="QDU28069.1"/>
    <property type="molecule type" value="Genomic_DNA"/>
</dbReference>
<accession>A0A517YD13</accession>
<gene>
    <name evidence="1" type="ORF">ETAA8_31610</name>
</gene>
<organism evidence="1 2">
    <name type="scientific">Anatilimnocola aggregata</name>
    <dbReference type="NCBI Taxonomy" id="2528021"/>
    <lineage>
        <taxon>Bacteria</taxon>
        <taxon>Pseudomonadati</taxon>
        <taxon>Planctomycetota</taxon>
        <taxon>Planctomycetia</taxon>
        <taxon>Pirellulales</taxon>
        <taxon>Pirellulaceae</taxon>
        <taxon>Anatilimnocola</taxon>
    </lineage>
</organism>
<dbReference type="KEGG" id="aagg:ETAA8_31610"/>
<evidence type="ECO:0000313" key="2">
    <source>
        <dbReference type="Proteomes" id="UP000315017"/>
    </source>
</evidence>
<name>A0A517YD13_9BACT</name>